<name>A0A6C0EJD8_9ZZZZ</name>
<sequence length="215" mass="24997">MTGIPNLYKFLTICVAEKRGNHCLNQFDDNAKIGTVDDINFIHKYIQLALICDSLPKETIDFLKEYEQKVANNLMVHLTRDCQVIETNRHYVTLIFKVVLIGYTLNISFRTKFSQQYNVLPVGDNTINITYWCDISANITEDITEDIKTNSIRTGKECYDYIVEDNQGLKYYRTNVWDKNINILEDIITKLPSDYMIPINYSMKPRLKPDACLLS</sequence>
<dbReference type="AlphaFoldDB" id="A0A6C0EJD8"/>
<organism evidence="1">
    <name type="scientific">viral metagenome</name>
    <dbReference type="NCBI Taxonomy" id="1070528"/>
    <lineage>
        <taxon>unclassified sequences</taxon>
        <taxon>metagenomes</taxon>
        <taxon>organismal metagenomes</taxon>
    </lineage>
</organism>
<reference evidence="1" key="1">
    <citation type="journal article" date="2020" name="Nature">
        <title>Giant virus diversity and host interactions through global metagenomics.</title>
        <authorList>
            <person name="Schulz F."/>
            <person name="Roux S."/>
            <person name="Paez-Espino D."/>
            <person name="Jungbluth S."/>
            <person name="Walsh D.A."/>
            <person name="Denef V.J."/>
            <person name="McMahon K.D."/>
            <person name="Konstantinidis K.T."/>
            <person name="Eloe-Fadrosh E.A."/>
            <person name="Kyrpides N.C."/>
            <person name="Woyke T."/>
        </authorList>
    </citation>
    <scope>NUCLEOTIDE SEQUENCE</scope>
    <source>
        <strain evidence="1">GVMAG-M-3300001351-8</strain>
    </source>
</reference>
<protein>
    <submittedName>
        <fullName evidence="1">Uncharacterized protein</fullName>
    </submittedName>
</protein>
<proteinExistence type="predicted"/>
<evidence type="ECO:0000313" key="1">
    <source>
        <dbReference type="EMBL" id="QHT29118.1"/>
    </source>
</evidence>
<accession>A0A6C0EJD8</accession>
<dbReference type="EMBL" id="MN738869">
    <property type="protein sequence ID" value="QHT29118.1"/>
    <property type="molecule type" value="Genomic_DNA"/>
</dbReference>